<evidence type="ECO:0000313" key="3">
    <source>
        <dbReference type="Proteomes" id="UP000184096"/>
    </source>
</evidence>
<sequence>MTSSDRKLLYELIIQPGTGKALEMRRGQVLRISQTSGRQCADFNCFNLHDYKEFFHTGRTRHLHGLHPTKGDFLWSAPPRERPMMAIIEDTVGTNDVLYPRCSAFLFEYQYGLPVHTNCHDIQAEAQREYGLTPDDVHDSFNFFMHTGVGQDGHPFIAKNTAGPGDHVELLAMIDVLAVPNVCGADVMMTSDFELKPLKLSLYEGTEADWARVTEPPKMRSQRNPLDFKVKNIKADRELCKDAAYEPDFTNVPIQIADLEIELSAEEMSLLSELARTGKYGNTDADVLRYVFFTWWIGEFMRGPKHVPKE</sequence>
<name>A0A1M7SUF0_9BRAD</name>
<dbReference type="EMBL" id="LT670849">
    <property type="protein sequence ID" value="SHN62187.1"/>
    <property type="molecule type" value="Genomic_DNA"/>
</dbReference>
<feature type="domain" description="DUF1989" evidence="1">
    <location>
        <begin position="13"/>
        <end position="177"/>
    </location>
</feature>
<dbReference type="AlphaFoldDB" id="A0A1M7SUF0"/>
<organism evidence="2 3">
    <name type="scientific">Bradyrhizobium erythrophlei</name>
    <dbReference type="NCBI Taxonomy" id="1437360"/>
    <lineage>
        <taxon>Bacteria</taxon>
        <taxon>Pseudomonadati</taxon>
        <taxon>Pseudomonadota</taxon>
        <taxon>Alphaproteobacteria</taxon>
        <taxon>Hyphomicrobiales</taxon>
        <taxon>Nitrobacteraceae</taxon>
        <taxon>Bradyrhizobium</taxon>
    </lineage>
</organism>
<keyword evidence="3" id="KW-1185">Reference proteome</keyword>
<dbReference type="Pfam" id="PF09347">
    <property type="entry name" value="DUF1989"/>
    <property type="match status" value="1"/>
</dbReference>
<protein>
    <recommendedName>
        <fullName evidence="1">DUF1989 domain-containing protein</fullName>
    </recommendedName>
</protein>
<dbReference type="PANTHER" id="PTHR31527">
    <property type="entry name" value="RE64534P"/>
    <property type="match status" value="1"/>
</dbReference>
<evidence type="ECO:0000313" key="2">
    <source>
        <dbReference type="EMBL" id="SHN62187.1"/>
    </source>
</evidence>
<gene>
    <name evidence="2" type="ORF">SAMN05444170_0249</name>
</gene>
<reference evidence="3" key="1">
    <citation type="submission" date="2016-11" db="EMBL/GenBank/DDBJ databases">
        <authorList>
            <person name="Varghese N."/>
            <person name="Submissions S."/>
        </authorList>
    </citation>
    <scope>NUCLEOTIDE SEQUENCE [LARGE SCALE GENOMIC DNA]</scope>
    <source>
        <strain evidence="3">GAS401</strain>
    </source>
</reference>
<dbReference type="RefSeq" id="WP_072816120.1">
    <property type="nucleotide sequence ID" value="NZ_LT670849.1"/>
</dbReference>
<dbReference type="Proteomes" id="UP000184096">
    <property type="component" value="Chromosome I"/>
</dbReference>
<dbReference type="PANTHER" id="PTHR31527:SF0">
    <property type="entry name" value="RE64534P"/>
    <property type="match status" value="1"/>
</dbReference>
<dbReference type="InterPro" id="IPR018959">
    <property type="entry name" value="DUF1989"/>
</dbReference>
<evidence type="ECO:0000259" key="1">
    <source>
        <dbReference type="Pfam" id="PF09347"/>
    </source>
</evidence>
<dbReference type="OrthoDB" id="9792415at2"/>
<proteinExistence type="predicted"/>
<accession>A0A1M7SUF0</accession>